<keyword evidence="1" id="KW-0418">Kinase</keyword>
<dbReference type="GO" id="GO:0016301">
    <property type="term" value="F:kinase activity"/>
    <property type="evidence" value="ECO:0007669"/>
    <property type="project" value="UniProtKB-KW"/>
</dbReference>
<keyword evidence="1" id="KW-0808">Transferase</keyword>
<dbReference type="Gene3D" id="3.40.50.300">
    <property type="entry name" value="P-loop containing nucleotide triphosphate hydrolases"/>
    <property type="match status" value="3"/>
</dbReference>
<dbReference type="PRINTS" id="PR00988">
    <property type="entry name" value="URIDINKINASE"/>
</dbReference>
<organism evidence="1 2">
    <name type="scientific">Candidatus Fonsibacter lacus</name>
    <dbReference type="NCBI Taxonomy" id="2576439"/>
    <lineage>
        <taxon>Bacteria</taxon>
        <taxon>Pseudomonadati</taxon>
        <taxon>Pseudomonadota</taxon>
        <taxon>Alphaproteobacteria</taxon>
        <taxon>Candidatus Pelagibacterales</taxon>
        <taxon>Candidatus Pelagibacterales incertae sedis</taxon>
        <taxon>Candidatus Fonsibacter</taxon>
    </lineage>
</organism>
<reference evidence="1" key="1">
    <citation type="submission" date="2018-10" db="EMBL/GenBank/DDBJ databases">
        <title>Iterative Subtractive Binning of Freshwater Chronoseries Metagenomes Recovers Nearly Complete Genomes from over Four Hundred Novel Species.</title>
        <authorList>
            <person name="Rodriguez-R L.M."/>
            <person name="Tsementzi D."/>
            <person name="Luo C."/>
            <person name="Konstantinidis K.T."/>
        </authorList>
    </citation>
    <scope>NUCLEOTIDE SEQUENCE</scope>
    <source>
        <strain evidence="1">WB5_2A_028</strain>
    </source>
</reference>
<dbReference type="NCBIfam" id="NF006743">
    <property type="entry name" value="PRK09270.1-2"/>
    <property type="match status" value="1"/>
</dbReference>
<name>A0A965GDM8_9PROT</name>
<sequence length="216" mass="24437">MPRNINGLTSARNRILELREASDTRILVGIVGKPGAGKSTVTSKLRELLPKEETTILSQDGYHLSNAQLKDLGRSDRKGAPDTFDPISFTQLLKRVATDLESDIYFPMFHREIEESIAAEGVISSKTKIVLVEGNYLLLETHGWHEVATQLHETWYLKIDDEIRLTRLVARHIEYGKDSNFAHEWAHGTDEVNARLIEATKERADAFLTMIEDEPV</sequence>
<gene>
    <name evidence="1" type="ORF">EBT44_04130</name>
</gene>
<dbReference type="SUPFAM" id="SSF52540">
    <property type="entry name" value="P-loop containing nucleoside triphosphate hydrolases"/>
    <property type="match status" value="1"/>
</dbReference>
<evidence type="ECO:0000313" key="1">
    <source>
        <dbReference type="EMBL" id="NBR94009.1"/>
    </source>
</evidence>
<evidence type="ECO:0000313" key="2">
    <source>
        <dbReference type="Proteomes" id="UP000740727"/>
    </source>
</evidence>
<comment type="caution">
    <text evidence="1">The sequence shown here is derived from an EMBL/GenBank/DDBJ whole genome shotgun (WGS) entry which is preliminary data.</text>
</comment>
<proteinExistence type="predicted"/>
<dbReference type="EMBL" id="RFXN01000046">
    <property type="protein sequence ID" value="NBR94009.1"/>
    <property type="molecule type" value="Genomic_DNA"/>
</dbReference>
<dbReference type="InterPro" id="IPR027417">
    <property type="entry name" value="P-loop_NTPase"/>
</dbReference>
<accession>A0A965GDM8</accession>
<protein>
    <submittedName>
        <fullName evidence="1">Nucleoside/nucleotide kinase family protein</fullName>
    </submittedName>
</protein>
<dbReference type="PANTHER" id="PTHR10285">
    <property type="entry name" value="URIDINE KINASE"/>
    <property type="match status" value="1"/>
</dbReference>
<dbReference type="Pfam" id="PF13238">
    <property type="entry name" value="AAA_18"/>
    <property type="match status" value="1"/>
</dbReference>
<dbReference type="Proteomes" id="UP000740727">
    <property type="component" value="Unassembled WGS sequence"/>
</dbReference>
<dbReference type="AlphaFoldDB" id="A0A965GDM8"/>